<sequence>MEGRGWHPVRQGSIGHEPLTALETTKLLSTGRCYWWCPIEPWSIGITPVVSTLLSPRMWVNVLKGRYDTCSDGQCERWSYFLSQGT</sequence>
<accession>A0A151J197</accession>
<protein>
    <submittedName>
        <fullName evidence="1">Uncharacterized protein</fullName>
    </submittedName>
</protein>
<proteinExistence type="predicted"/>
<keyword evidence="2" id="KW-1185">Reference proteome</keyword>
<evidence type="ECO:0000313" key="1">
    <source>
        <dbReference type="EMBL" id="KYN15228.1"/>
    </source>
</evidence>
<organism evidence="1 2">
    <name type="scientific">Trachymyrmex cornetzi</name>
    <dbReference type="NCBI Taxonomy" id="471704"/>
    <lineage>
        <taxon>Eukaryota</taxon>
        <taxon>Metazoa</taxon>
        <taxon>Ecdysozoa</taxon>
        <taxon>Arthropoda</taxon>
        <taxon>Hexapoda</taxon>
        <taxon>Insecta</taxon>
        <taxon>Pterygota</taxon>
        <taxon>Neoptera</taxon>
        <taxon>Endopterygota</taxon>
        <taxon>Hymenoptera</taxon>
        <taxon>Apocrita</taxon>
        <taxon>Aculeata</taxon>
        <taxon>Formicoidea</taxon>
        <taxon>Formicidae</taxon>
        <taxon>Myrmicinae</taxon>
        <taxon>Trachymyrmex</taxon>
    </lineage>
</organism>
<gene>
    <name evidence="1" type="ORF">ALC57_12561</name>
</gene>
<name>A0A151J197_9HYME</name>
<dbReference type="EMBL" id="KQ980590">
    <property type="protein sequence ID" value="KYN15228.1"/>
    <property type="molecule type" value="Genomic_DNA"/>
</dbReference>
<evidence type="ECO:0000313" key="2">
    <source>
        <dbReference type="Proteomes" id="UP000078492"/>
    </source>
</evidence>
<dbReference type="Proteomes" id="UP000078492">
    <property type="component" value="Unassembled WGS sequence"/>
</dbReference>
<reference evidence="1 2" key="1">
    <citation type="submission" date="2015-09" db="EMBL/GenBank/DDBJ databases">
        <title>Trachymyrmex cornetzi WGS genome.</title>
        <authorList>
            <person name="Nygaard S."/>
            <person name="Hu H."/>
            <person name="Boomsma J."/>
            <person name="Zhang G."/>
        </authorList>
    </citation>
    <scope>NUCLEOTIDE SEQUENCE [LARGE SCALE GENOMIC DNA]</scope>
    <source>
        <strain evidence="1">Tcor2-1</strain>
        <tissue evidence="1">Whole body</tissue>
    </source>
</reference>
<dbReference type="AlphaFoldDB" id="A0A151J197"/>